<gene>
    <name evidence="1" type="ORF">PPACK8108_LOCUS1868</name>
</gene>
<proteinExistence type="predicted"/>
<accession>A0AAV0AIZ3</accession>
<dbReference type="EMBL" id="CALTRL010000313">
    <property type="protein sequence ID" value="CAH7667473.1"/>
    <property type="molecule type" value="Genomic_DNA"/>
</dbReference>
<evidence type="ECO:0000313" key="2">
    <source>
        <dbReference type="Proteomes" id="UP001153365"/>
    </source>
</evidence>
<feature type="non-terminal residue" evidence="1">
    <location>
        <position position="102"/>
    </location>
</feature>
<comment type="caution">
    <text evidence="1">The sequence shown here is derived from an EMBL/GenBank/DDBJ whole genome shotgun (WGS) entry which is preliminary data.</text>
</comment>
<dbReference type="AlphaFoldDB" id="A0AAV0AIZ3"/>
<reference evidence="1" key="1">
    <citation type="submission" date="2022-06" db="EMBL/GenBank/DDBJ databases">
        <authorList>
            <consortium name="SYNGENTA / RWTH Aachen University"/>
        </authorList>
    </citation>
    <scope>NUCLEOTIDE SEQUENCE</scope>
</reference>
<dbReference type="Proteomes" id="UP001153365">
    <property type="component" value="Unassembled WGS sequence"/>
</dbReference>
<organism evidence="1 2">
    <name type="scientific">Phakopsora pachyrhizi</name>
    <name type="common">Asian soybean rust disease fungus</name>
    <dbReference type="NCBI Taxonomy" id="170000"/>
    <lineage>
        <taxon>Eukaryota</taxon>
        <taxon>Fungi</taxon>
        <taxon>Dikarya</taxon>
        <taxon>Basidiomycota</taxon>
        <taxon>Pucciniomycotina</taxon>
        <taxon>Pucciniomycetes</taxon>
        <taxon>Pucciniales</taxon>
        <taxon>Phakopsoraceae</taxon>
        <taxon>Phakopsora</taxon>
    </lineage>
</organism>
<name>A0AAV0AIZ3_PHAPC</name>
<evidence type="ECO:0000313" key="1">
    <source>
        <dbReference type="EMBL" id="CAH7667473.1"/>
    </source>
</evidence>
<sequence>MDNLFKTEDPGRCLGIRLRLGLPVLTVFKDVMRKKCKNIFASKLNFSSTLDEKVKGKEGWAELFLAEIEKAGLVLAEFEVIGRPLLASKNELQSRLLLKTQF</sequence>
<keyword evidence="2" id="KW-1185">Reference proteome</keyword>
<protein>
    <submittedName>
        <fullName evidence="1">Uncharacterized protein</fullName>
    </submittedName>
</protein>